<feature type="transmembrane region" description="Helical" evidence="6">
    <location>
        <begin position="202"/>
        <end position="224"/>
    </location>
</feature>
<dbReference type="NCBIfam" id="TIGR00785">
    <property type="entry name" value="dass"/>
    <property type="match status" value="1"/>
</dbReference>
<dbReference type="InterPro" id="IPR031312">
    <property type="entry name" value="Na/sul_symport_CS"/>
</dbReference>
<evidence type="ECO:0000256" key="2">
    <source>
        <dbReference type="ARBA" id="ARBA00022448"/>
    </source>
</evidence>
<keyword evidence="5 6" id="KW-0472">Membrane</keyword>
<gene>
    <name evidence="7" type="ORF">EDWATA_03024</name>
</gene>
<feature type="transmembrane region" description="Helical" evidence="6">
    <location>
        <begin position="317"/>
        <end position="335"/>
    </location>
</feature>
<proteinExistence type="predicted"/>
<keyword evidence="4 6" id="KW-1133">Transmembrane helix</keyword>
<evidence type="ECO:0000256" key="1">
    <source>
        <dbReference type="ARBA" id="ARBA00004141"/>
    </source>
</evidence>
<feature type="transmembrane region" description="Helical" evidence="6">
    <location>
        <begin position="244"/>
        <end position="264"/>
    </location>
</feature>
<feature type="transmembrane region" description="Helical" evidence="6">
    <location>
        <begin position="426"/>
        <end position="444"/>
    </location>
</feature>
<feature type="transmembrane region" description="Helical" evidence="6">
    <location>
        <begin position="403"/>
        <end position="420"/>
    </location>
</feature>
<organism evidence="7 8">
    <name type="scientific">Edwardsiella tarda ATCC 23685</name>
    <dbReference type="NCBI Taxonomy" id="500638"/>
    <lineage>
        <taxon>Bacteria</taxon>
        <taxon>Pseudomonadati</taxon>
        <taxon>Pseudomonadota</taxon>
        <taxon>Gammaproteobacteria</taxon>
        <taxon>Enterobacterales</taxon>
        <taxon>Hafniaceae</taxon>
        <taxon>Edwardsiella</taxon>
    </lineage>
</organism>
<keyword evidence="3 6" id="KW-0812">Transmembrane</keyword>
<feature type="transmembrane region" description="Helical" evidence="6">
    <location>
        <begin position="285"/>
        <end position="305"/>
    </location>
</feature>
<feature type="transmembrane region" description="Helical" evidence="6">
    <location>
        <begin position="75"/>
        <end position="104"/>
    </location>
</feature>
<dbReference type="EMBL" id="ADGK01000256">
    <property type="protein sequence ID" value="EFE21970.1"/>
    <property type="molecule type" value="Genomic_DNA"/>
</dbReference>
<evidence type="ECO:0000256" key="4">
    <source>
        <dbReference type="ARBA" id="ARBA00022989"/>
    </source>
</evidence>
<reference evidence="7 8" key="1">
    <citation type="submission" date="2010-02" db="EMBL/GenBank/DDBJ databases">
        <authorList>
            <person name="Weinstock G."/>
            <person name="Sodergren E."/>
            <person name="Clifton S."/>
            <person name="Fulton L."/>
            <person name="Fulton B."/>
            <person name="Courtney L."/>
            <person name="Fronick C."/>
            <person name="Harrison M."/>
            <person name="Strong C."/>
            <person name="Farmer C."/>
            <person name="Delahaunty K."/>
            <person name="Markovic C."/>
            <person name="Hall O."/>
            <person name="Minx P."/>
            <person name="Tomlinson C."/>
            <person name="Mitreva M."/>
            <person name="Nelson J."/>
            <person name="Hou S."/>
            <person name="Wollam A."/>
            <person name="Pepin K.H."/>
            <person name="Johnson M."/>
            <person name="Bhonagiri V."/>
            <person name="Zhang X."/>
            <person name="Suruliraj S."/>
            <person name="Warren W."/>
            <person name="Chinwalla A."/>
            <person name="Mardis E.R."/>
            <person name="Wilson R.K."/>
        </authorList>
    </citation>
    <scope>NUCLEOTIDE SEQUENCE [LARGE SCALE GENOMIC DNA]</scope>
    <source>
        <strain evidence="7 8">ATCC 23685</strain>
    </source>
</reference>
<sequence>MYAAALFIVNTLFQMLTINNSRIARLPMDATPLTAAMASPPSQRGLLIMALDIALLVILLQILPFDEKANTGLALTIFVGVLWLTEAVHVTITALLIPLLAIGFGLLDAAGALKSFANPTIFLFFGGFVLATALHVQGLDRLIANQLLLLAGGRMATAVLMLFSVTAALSMWISNTATAAMMLPLALGILTNLDPVRERNTYVFLLLGIAYSASIGGLGTLVGSPPNAIAAAQLGIDFLTWMKYGIPVMVVMMPLMMGLLYLLLRPNLQHKVTLHVEPLEWTASRVIALLIFALTVFGWIFSSQISAMLGGIKQFDTLVAVGAAVLIGASGVASWDQIQRNTEWGVLMLFGGGLTLSLILEGSGASAILAHGMADIFGQSHWFIILLAVAAFIIFLTEFTSNTASAALLVPVFATVAKALGMPESLLTLVIGIGASCAFMLPVATPPNAIVFGSGHIRQQEMVRVGFWLNLVSIFALSLFAWLFWR</sequence>
<feature type="transmembrane region" description="Helical" evidence="6">
    <location>
        <begin position="347"/>
        <end position="370"/>
    </location>
</feature>
<evidence type="ECO:0000256" key="3">
    <source>
        <dbReference type="ARBA" id="ARBA00022692"/>
    </source>
</evidence>
<dbReference type="GO" id="GO:0005886">
    <property type="term" value="C:plasma membrane"/>
    <property type="evidence" value="ECO:0007669"/>
    <property type="project" value="TreeGrafter"/>
</dbReference>
<dbReference type="Proteomes" id="UP000003692">
    <property type="component" value="Unassembled WGS sequence"/>
</dbReference>
<feature type="transmembrane region" description="Helical" evidence="6">
    <location>
        <begin position="465"/>
        <end position="485"/>
    </location>
</feature>
<evidence type="ECO:0000256" key="6">
    <source>
        <dbReference type="SAM" id="Phobius"/>
    </source>
</evidence>
<dbReference type="CDD" id="cd01115">
    <property type="entry name" value="SLC13_permease"/>
    <property type="match status" value="1"/>
</dbReference>
<comment type="subcellular location">
    <subcellularLocation>
        <location evidence="1">Membrane</location>
        <topology evidence="1">Multi-pass membrane protein</topology>
    </subcellularLocation>
</comment>
<protein>
    <submittedName>
        <fullName evidence="7">Transporter, DASS family</fullName>
    </submittedName>
</protein>
<keyword evidence="2" id="KW-0813">Transport</keyword>
<dbReference type="PROSITE" id="PS01271">
    <property type="entry name" value="NA_SULFATE"/>
    <property type="match status" value="1"/>
</dbReference>
<accession>D4F8D7</accession>
<evidence type="ECO:0000313" key="8">
    <source>
        <dbReference type="Proteomes" id="UP000003692"/>
    </source>
</evidence>
<feature type="transmembrane region" description="Helical" evidence="6">
    <location>
        <begin position="116"/>
        <end position="135"/>
    </location>
</feature>
<dbReference type="Pfam" id="PF00939">
    <property type="entry name" value="Na_sulph_symp"/>
    <property type="match status" value="1"/>
</dbReference>
<dbReference type="GO" id="GO:0015141">
    <property type="term" value="F:succinate transmembrane transporter activity"/>
    <property type="evidence" value="ECO:0007669"/>
    <property type="project" value="UniProtKB-ARBA"/>
</dbReference>
<dbReference type="PANTHER" id="PTHR10283">
    <property type="entry name" value="SOLUTE CARRIER FAMILY 13 MEMBER"/>
    <property type="match status" value="1"/>
</dbReference>
<evidence type="ECO:0000313" key="7">
    <source>
        <dbReference type="EMBL" id="EFE21970.1"/>
    </source>
</evidence>
<dbReference type="HOGENOM" id="CLU_005170_0_2_6"/>
<feature type="transmembrane region" description="Helical" evidence="6">
    <location>
        <begin position="376"/>
        <end position="396"/>
    </location>
</feature>
<dbReference type="PANTHER" id="PTHR10283:SF82">
    <property type="entry name" value="SOLUTE CARRIER FAMILY 13 MEMBER 2"/>
    <property type="match status" value="1"/>
</dbReference>
<dbReference type="InterPro" id="IPR001898">
    <property type="entry name" value="SLC13A/DASS"/>
</dbReference>
<dbReference type="AlphaFoldDB" id="D4F8D7"/>
<feature type="transmembrane region" description="Helical" evidence="6">
    <location>
        <begin position="147"/>
        <end position="165"/>
    </location>
</feature>
<feature type="transmembrane region" description="Helical" evidence="6">
    <location>
        <begin position="45"/>
        <end position="63"/>
    </location>
</feature>
<comment type="caution">
    <text evidence="7">The sequence shown here is derived from an EMBL/GenBank/DDBJ whole genome shotgun (WGS) entry which is preliminary data.</text>
</comment>
<evidence type="ECO:0000256" key="5">
    <source>
        <dbReference type="ARBA" id="ARBA00023136"/>
    </source>
</evidence>
<name>D4F8D7_EDWTA</name>